<gene>
    <name evidence="2" type="ORF">Adt_00410</name>
</gene>
<keyword evidence="3" id="KW-1185">Reference proteome</keyword>
<keyword evidence="1" id="KW-0472">Membrane</keyword>
<dbReference type="Proteomes" id="UP001604336">
    <property type="component" value="Unassembled WGS sequence"/>
</dbReference>
<comment type="caution">
    <text evidence="2">The sequence shown here is derived from an EMBL/GenBank/DDBJ whole genome shotgun (WGS) entry which is preliminary data.</text>
</comment>
<keyword evidence="1" id="KW-1133">Transmembrane helix</keyword>
<protein>
    <submittedName>
        <fullName evidence="2">Receptor-like protein kinase</fullName>
    </submittedName>
</protein>
<evidence type="ECO:0000313" key="3">
    <source>
        <dbReference type="Proteomes" id="UP001604336"/>
    </source>
</evidence>
<organism evidence="2 3">
    <name type="scientific">Abeliophyllum distichum</name>
    <dbReference type="NCBI Taxonomy" id="126358"/>
    <lineage>
        <taxon>Eukaryota</taxon>
        <taxon>Viridiplantae</taxon>
        <taxon>Streptophyta</taxon>
        <taxon>Embryophyta</taxon>
        <taxon>Tracheophyta</taxon>
        <taxon>Spermatophyta</taxon>
        <taxon>Magnoliopsida</taxon>
        <taxon>eudicotyledons</taxon>
        <taxon>Gunneridae</taxon>
        <taxon>Pentapetalae</taxon>
        <taxon>asterids</taxon>
        <taxon>lamiids</taxon>
        <taxon>Lamiales</taxon>
        <taxon>Oleaceae</taxon>
        <taxon>Forsythieae</taxon>
        <taxon>Abeliophyllum</taxon>
    </lineage>
</organism>
<dbReference type="AlphaFoldDB" id="A0ABD1VQ11"/>
<sequence>MSSHTSSTFKKKKSAGSTFSKCRAGGMNKAYHEEDYFDVISSKTNTLWIQLGPDTTTGSAGTDALLNGLEVFKLSQNGNLAYVQKYSNLEGKKTSKSFVLWVGIGAGIASIAILAALVILIVWFWQMSS</sequence>
<feature type="transmembrane region" description="Helical" evidence="1">
    <location>
        <begin position="98"/>
        <end position="125"/>
    </location>
</feature>
<evidence type="ECO:0000256" key="1">
    <source>
        <dbReference type="SAM" id="Phobius"/>
    </source>
</evidence>
<name>A0ABD1VQ11_9LAMI</name>
<evidence type="ECO:0000313" key="2">
    <source>
        <dbReference type="EMBL" id="KAL2539432.1"/>
    </source>
</evidence>
<reference evidence="3" key="1">
    <citation type="submission" date="2024-07" db="EMBL/GenBank/DDBJ databases">
        <title>Two chromosome-level genome assemblies of Korean endemic species Abeliophyllum distichum and Forsythia ovata (Oleaceae).</title>
        <authorList>
            <person name="Jang H."/>
        </authorList>
    </citation>
    <scope>NUCLEOTIDE SEQUENCE [LARGE SCALE GENOMIC DNA]</scope>
</reference>
<accession>A0ABD1VQ11</accession>
<keyword evidence="1" id="KW-0812">Transmembrane</keyword>
<dbReference type="EMBL" id="JBFOLK010000001">
    <property type="protein sequence ID" value="KAL2539432.1"/>
    <property type="molecule type" value="Genomic_DNA"/>
</dbReference>
<proteinExistence type="predicted"/>